<comment type="caution">
    <text evidence="1">The sequence shown here is derived from an EMBL/GenBank/DDBJ whole genome shotgun (WGS) entry which is preliminary data.</text>
</comment>
<evidence type="ECO:0000313" key="2">
    <source>
        <dbReference type="Proteomes" id="UP000675653"/>
    </source>
</evidence>
<evidence type="ECO:0000313" key="1">
    <source>
        <dbReference type="EMBL" id="MBR7627727.1"/>
    </source>
</evidence>
<dbReference type="Proteomes" id="UP000675653">
    <property type="component" value="Unassembled WGS sequence"/>
</dbReference>
<reference evidence="1 2" key="1">
    <citation type="submission" date="2021-04" db="EMBL/GenBank/DDBJ databases">
        <title>Draft Genome of Aeromonas popoffii ID682, isolated from a natural water source in Idaho.</title>
        <authorList>
            <person name="Testerman T."/>
            <person name="Graf J."/>
        </authorList>
    </citation>
    <scope>NUCLEOTIDE SEQUENCE [LARGE SCALE GENOMIC DNA]</scope>
    <source>
        <strain evidence="1 2">ID682</strain>
    </source>
</reference>
<proteinExistence type="predicted"/>
<organism evidence="1 2">
    <name type="scientific">Aeromonas popoffii</name>
    <dbReference type="NCBI Taxonomy" id="70856"/>
    <lineage>
        <taxon>Bacteria</taxon>
        <taxon>Pseudomonadati</taxon>
        <taxon>Pseudomonadota</taxon>
        <taxon>Gammaproteobacteria</taxon>
        <taxon>Aeromonadales</taxon>
        <taxon>Aeromonadaceae</taxon>
        <taxon>Aeromonas</taxon>
    </lineage>
</organism>
<dbReference type="EMBL" id="JAGRZL010000006">
    <property type="protein sequence ID" value="MBR7627727.1"/>
    <property type="molecule type" value="Genomic_DNA"/>
</dbReference>
<gene>
    <name evidence="1" type="ORF">KAT72_01435</name>
</gene>
<protein>
    <submittedName>
        <fullName evidence="1">Uncharacterized protein</fullName>
    </submittedName>
</protein>
<sequence>MPVIQHSLNAILEEVLRQMYWPRETIISFEVIPEASLVRLDVDLPEIEDLPQATFALNRQGTQIIEKEMTQKAVRAAYARHVHGILLRLIGTTLYALPFERVSICGFTQRVSKATGYLVDDYIIECLADQARLLKINFSNLDLVKPIKAINVFNPNRNMTTTFIFQSIITTR</sequence>
<keyword evidence="2" id="KW-1185">Reference proteome</keyword>
<dbReference type="RefSeq" id="WP_212512507.1">
    <property type="nucleotide sequence ID" value="NZ_CAWQDX010000085.1"/>
</dbReference>
<accession>A0ABS5GKQ7</accession>
<name>A0ABS5GKQ7_9GAMM</name>